<dbReference type="Proteomes" id="UP000569092">
    <property type="component" value="Unassembled WGS sequence"/>
</dbReference>
<name>A0A7W8J5V7_9BACT</name>
<dbReference type="GO" id="GO:0016787">
    <property type="term" value="F:hydrolase activity"/>
    <property type="evidence" value="ECO:0007669"/>
    <property type="project" value="UniProtKB-KW"/>
</dbReference>
<organism evidence="6 7">
    <name type="scientific">Tunturiibacter lichenicola</name>
    <dbReference type="NCBI Taxonomy" id="2051959"/>
    <lineage>
        <taxon>Bacteria</taxon>
        <taxon>Pseudomonadati</taxon>
        <taxon>Acidobacteriota</taxon>
        <taxon>Terriglobia</taxon>
        <taxon>Terriglobales</taxon>
        <taxon>Acidobacteriaceae</taxon>
        <taxon>Tunturiibacter</taxon>
    </lineage>
</organism>
<evidence type="ECO:0000256" key="5">
    <source>
        <dbReference type="ARBA" id="ARBA00023277"/>
    </source>
</evidence>
<keyword evidence="3" id="KW-0378">Hydrolase</keyword>
<evidence type="ECO:0000256" key="3">
    <source>
        <dbReference type="ARBA" id="ARBA00022801"/>
    </source>
</evidence>
<keyword evidence="5" id="KW-0119">Carbohydrate metabolism</keyword>
<dbReference type="EMBL" id="JACHDZ010000001">
    <property type="protein sequence ID" value="MBB5343223.1"/>
    <property type="molecule type" value="Genomic_DNA"/>
</dbReference>
<dbReference type="SUPFAM" id="SSF88713">
    <property type="entry name" value="Glycoside hydrolase/deacetylase"/>
    <property type="match status" value="1"/>
</dbReference>
<dbReference type="Gene3D" id="3.20.20.370">
    <property type="entry name" value="Glycoside hydrolase/deacetylase"/>
    <property type="match status" value="1"/>
</dbReference>
<keyword evidence="2" id="KW-0479">Metal-binding</keyword>
<comment type="cofactor">
    <cofactor evidence="1">
        <name>Mg(2+)</name>
        <dbReference type="ChEBI" id="CHEBI:18420"/>
    </cofactor>
</comment>
<dbReference type="PANTHER" id="PTHR31609:SF1">
    <property type="entry name" value="CARBOHYDRATE DEACETYLASE"/>
    <property type="match status" value="1"/>
</dbReference>
<comment type="caution">
    <text evidence="6">The sequence shown here is derived from an EMBL/GenBank/DDBJ whole genome shotgun (WGS) entry which is preliminary data.</text>
</comment>
<reference evidence="6 7" key="1">
    <citation type="submission" date="2020-08" db="EMBL/GenBank/DDBJ databases">
        <title>Genomic Encyclopedia of Type Strains, Phase IV (KMG-V): Genome sequencing to study the core and pangenomes of soil and plant-associated prokaryotes.</title>
        <authorList>
            <person name="Whitman W."/>
        </authorList>
    </citation>
    <scope>NUCLEOTIDE SEQUENCE [LARGE SCALE GENOMIC DNA]</scope>
    <source>
        <strain evidence="6 7">M8US30</strain>
    </source>
</reference>
<evidence type="ECO:0000256" key="1">
    <source>
        <dbReference type="ARBA" id="ARBA00001946"/>
    </source>
</evidence>
<keyword evidence="4" id="KW-0460">Magnesium</keyword>
<dbReference type="AlphaFoldDB" id="A0A7W8J5V7"/>
<dbReference type="PANTHER" id="PTHR31609">
    <property type="entry name" value="YDJC DEACETYLASE FAMILY MEMBER"/>
    <property type="match status" value="1"/>
</dbReference>
<sequence length="289" mass="31311">MPARLIINADDFGLTRGVNRAVVELHQAGSLTSATLMATGAAFDDAVTLARANPTLGVGCHITLTDGIPVSPSQSISTLLGSDGKMFRPSLVDFVQALLRGKINEDEVEQEALAQVEKLRSAGIEVTHLDTHKHTHLFPVVTRPLLRVAERCGIGAIRNPFEEPWSLALGHGNRVRRLQVKLLGNLQSRFERQLQIRNAGVLTTDGTIGISATGHLDAATLHELLVALPADGTFELCCHPGYNDGDLDRVTTRLRTHRDVERNALLTEVPARSLRPNAPQLINYGDLVA</sequence>
<gene>
    <name evidence="6" type="ORF">HDF10_001173</name>
</gene>
<dbReference type="InterPro" id="IPR011330">
    <property type="entry name" value="Glyco_hydro/deAcase_b/a-brl"/>
</dbReference>
<proteinExistence type="predicted"/>
<dbReference type="InterPro" id="IPR006879">
    <property type="entry name" value="YdjC-like"/>
</dbReference>
<dbReference type="GO" id="GO:0019213">
    <property type="term" value="F:deacetylase activity"/>
    <property type="evidence" value="ECO:0007669"/>
    <property type="project" value="TreeGrafter"/>
</dbReference>
<dbReference type="Pfam" id="PF04794">
    <property type="entry name" value="YdjC"/>
    <property type="match status" value="1"/>
</dbReference>
<dbReference type="CDD" id="cd10808">
    <property type="entry name" value="YdjC"/>
    <property type="match status" value="1"/>
</dbReference>
<accession>A0A7W8J5V7</accession>
<protein>
    <submittedName>
        <fullName evidence="6">Hopanoid biosynthesis associated protein HpnK</fullName>
    </submittedName>
</protein>
<evidence type="ECO:0000256" key="2">
    <source>
        <dbReference type="ARBA" id="ARBA00022723"/>
    </source>
</evidence>
<evidence type="ECO:0000313" key="7">
    <source>
        <dbReference type="Proteomes" id="UP000569092"/>
    </source>
</evidence>
<evidence type="ECO:0000256" key="4">
    <source>
        <dbReference type="ARBA" id="ARBA00022842"/>
    </source>
</evidence>
<dbReference type="GO" id="GO:0005975">
    <property type="term" value="P:carbohydrate metabolic process"/>
    <property type="evidence" value="ECO:0007669"/>
    <property type="project" value="InterPro"/>
</dbReference>
<evidence type="ECO:0000313" key="6">
    <source>
        <dbReference type="EMBL" id="MBB5343223.1"/>
    </source>
</evidence>
<dbReference type="GO" id="GO:0046872">
    <property type="term" value="F:metal ion binding"/>
    <property type="evidence" value="ECO:0007669"/>
    <property type="project" value="UniProtKB-KW"/>
</dbReference>